<comment type="caution">
    <text evidence="3">The sequence shown here is derived from an EMBL/GenBank/DDBJ whole genome shotgun (WGS) entry which is preliminary data.</text>
</comment>
<organism evidence="3 4">
    <name type="scientific">Phaseolus coccineus</name>
    <name type="common">Scarlet runner bean</name>
    <name type="synonym">Phaseolus multiflorus</name>
    <dbReference type="NCBI Taxonomy" id="3886"/>
    <lineage>
        <taxon>Eukaryota</taxon>
        <taxon>Viridiplantae</taxon>
        <taxon>Streptophyta</taxon>
        <taxon>Embryophyta</taxon>
        <taxon>Tracheophyta</taxon>
        <taxon>Spermatophyta</taxon>
        <taxon>Magnoliopsida</taxon>
        <taxon>eudicotyledons</taxon>
        <taxon>Gunneridae</taxon>
        <taxon>Pentapetalae</taxon>
        <taxon>rosids</taxon>
        <taxon>fabids</taxon>
        <taxon>Fabales</taxon>
        <taxon>Fabaceae</taxon>
        <taxon>Papilionoideae</taxon>
        <taxon>50 kb inversion clade</taxon>
        <taxon>NPAAA clade</taxon>
        <taxon>indigoferoid/millettioid clade</taxon>
        <taxon>Phaseoleae</taxon>
        <taxon>Phaseolus</taxon>
    </lineage>
</organism>
<dbReference type="GO" id="GO:0080044">
    <property type="term" value="F:quercetin 7-O-glucosyltransferase activity"/>
    <property type="evidence" value="ECO:0007669"/>
    <property type="project" value="TreeGrafter"/>
</dbReference>
<evidence type="ECO:0000256" key="2">
    <source>
        <dbReference type="ARBA" id="ARBA00022679"/>
    </source>
</evidence>
<accession>A0AAN9NRM3</accession>
<evidence type="ECO:0000313" key="4">
    <source>
        <dbReference type="Proteomes" id="UP001374584"/>
    </source>
</evidence>
<dbReference type="Gene3D" id="3.40.50.2000">
    <property type="entry name" value="Glycogen Phosphorylase B"/>
    <property type="match status" value="5"/>
</dbReference>
<dbReference type="PROSITE" id="PS00018">
    <property type="entry name" value="EF_HAND_1"/>
    <property type="match status" value="2"/>
</dbReference>
<dbReference type="FunFam" id="3.40.50.2000:FF:000060">
    <property type="entry name" value="Glycosyltransferase"/>
    <property type="match status" value="1"/>
</dbReference>
<dbReference type="PANTHER" id="PTHR11926:SF1530">
    <property type="entry name" value="EF-HAND DOMAIN-CONTAINING PROTEIN"/>
    <property type="match status" value="1"/>
</dbReference>
<dbReference type="InterPro" id="IPR002213">
    <property type="entry name" value="UDP_glucos_trans"/>
</dbReference>
<dbReference type="CDD" id="cd03784">
    <property type="entry name" value="GT1_Gtf-like"/>
    <property type="match status" value="2"/>
</dbReference>
<dbReference type="SUPFAM" id="SSF53756">
    <property type="entry name" value="UDP-Glycosyltransferase/glycogen phosphorylase"/>
    <property type="match status" value="2"/>
</dbReference>
<dbReference type="InterPro" id="IPR018247">
    <property type="entry name" value="EF_Hand_1_Ca_BS"/>
</dbReference>
<dbReference type="AlphaFoldDB" id="A0AAN9NRM3"/>
<proteinExistence type="inferred from homology"/>
<sequence>MAITPHFLVIPYPVLGHVNPLIHLSQILAKHGCSITFLNTEFSHKRLSTTGVGLDNLKGSGIKFVTLPDGLGPEDDRSDQKKVVRSIKTNMPSMLPKLIQDVNALDANNKITCMVVTLSMTWALKVGHSLGIKGTLLWPASATSLALCDCIPRLIDDGVIDSYGVPSRRQKIQLSPNMPLMDTENFPWRGHDKLHFDHLMQEMQTMKLGEWWLCNTTYNLEPAAFSISPRLLPIGPLMGSDSNKSSFWEEDTSCLEWLDQQLPQSVVYVSFGSMAVMDPNQFNELALGIDLLDKPFIWVVRPNDNKVNINAYPHDFHGKRGRTVGWAPQKKILNHPALACFISHCGWNSTVEGICGGTPFLCWPFAKDQLVNRSYICDVWKVGVGLDKDENGLISKEEIKIKVEQLLLDQNIKARSLRMKEFTMNNISKGGQSSKNLEKFIKKKRPTRIVVTVNMGWALQYARKLGIKGGFLWTTSATFLVACYCFPRLIHDGIIESEGHINPLLQFSQILAKHGCKITFLITEFNQKRMKNAIDNLGTQIKFVELPDGLDPEDDRSDQPKVILSLRNTMPSKLHNLIQDINALDGDDSKITCLVVSKNMGWALEVGHKLGIKGALLWPASATSLASFDSIPTLIHERIIDSETGLPTRKQEIQLLPNSPMMDTANLPWCSLGKNFFLHMVEDTQSLKLGEWWLCNTTCELEPGAVAKWARFLPIGPLMQSDRSKSSFWREDATCLDWLDQHPPQSVVDNHAYPDGFIGSKGKVIGWAPQKKILNHPAIACFITHCGWNSIIEGVCGGIPFLCWPFFSDQFINKSYICDVWKVGMGLDKDENGVISKGEIRKKVEQMLGNEDIKARSLKLKELTLNNSAEAGQSSKNLQKFISWANN</sequence>
<dbReference type="EMBL" id="JAYMYR010000003">
    <property type="protein sequence ID" value="KAK7374603.1"/>
    <property type="molecule type" value="Genomic_DNA"/>
</dbReference>
<dbReference type="FunFam" id="3.40.50.2000:FF:000133">
    <property type="entry name" value="UDP-glycosyltransferase 83A1"/>
    <property type="match status" value="2"/>
</dbReference>
<dbReference type="Pfam" id="PF00201">
    <property type="entry name" value="UDPGT"/>
    <property type="match status" value="2"/>
</dbReference>
<evidence type="ECO:0000313" key="3">
    <source>
        <dbReference type="EMBL" id="KAK7374603.1"/>
    </source>
</evidence>
<protein>
    <recommendedName>
        <fullName evidence="5">UDP-glycosyltransferase</fullName>
    </recommendedName>
</protein>
<dbReference type="GO" id="GO:0080043">
    <property type="term" value="F:quercetin 3-O-glucosyltransferase activity"/>
    <property type="evidence" value="ECO:0007669"/>
    <property type="project" value="TreeGrafter"/>
</dbReference>
<comment type="similarity">
    <text evidence="1">Belongs to the UDP-glycosyltransferase family.</text>
</comment>
<gene>
    <name evidence="3" type="ORF">VNO80_08036</name>
</gene>
<keyword evidence="2" id="KW-0808">Transferase</keyword>
<reference evidence="3 4" key="1">
    <citation type="submission" date="2024-01" db="EMBL/GenBank/DDBJ databases">
        <title>The genomes of 5 underutilized Papilionoideae crops provide insights into root nodulation and disease resistanc.</title>
        <authorList>
            <person name="Jiang F."/>
        </authorList>
    </citation>
    <scope>NUCLEOTIDE SEQUENCE [LARGE SCALE GENOMIC DNA]</scope>
    <source>
        <strain evidence="3">JINMINGXINNONG_FW02</strain>
        <tissue evidence="3">Leaves</tissue>
    </source>
</reference>
<evidence type="ECO:0000256" key="1">
    <source>
        <dbReference type="ARBA" id="ARBA00009995"/>
    </source>
</evidence>
<dbReference type="Proteomes" id="UP001374584">
    <property type="component" value="Unassembled WGS sequence"/>
</dbReference>
<evidence type="ECO:0008006" key="5">
    <source>
        <dbReference type="Google" id="ProtNLM"/>
    </source>
</evidence>
<dbReference type="PANTHER" id="PTHR11926">
    <property type="entry name" value="GLUCOSYL/GLUCURONOSYL TRANSFERASES"/>
    <property type="match status" value="1"/>
</dbReference>
<name>A0AAN9NRM3_PHACN</name>
<keyword evidence="4" id="KW-1185">Reference proteome</keyword>